<reference evidence="10" key="1">
    <citation type="submission" date="2020-04" db="EMBL/GenBank/DDBJ databases">
        <authorList>
            <person name="Neveu A P."/>
        </authorList>
    </citation>
    <scope>NUCLEOTIDE SEQUENCE</scope>
    <source>
        <tissue evidence="10">Whole embryo</tissue>
    </source>
</reference>
<dbReference type="GO" id="GO:0005886">
    <property type="term" value="C:plasma membrane"/>
    <property type="evidence" value="ECO:0007669"/>
    <property type="project" value="TreeGrafter"/>
</dbReference>
<dbReference type="PANTHER" id="PTHR10972">
    <property type="entry name" value="OXYSTEROL-BINDING PROTEIN-RELATED"/>
    <property type="match status" value="1"/>
</dbReference>
<dbReference type="SUPFAM" id="SSF48403">
    <property type="entry name" value="Ankyrin repeat"/>
    <property type="match status" value="1"/>
</dbReference>
<sequence>MSETQEEKLLYFARHGELNEVAKLCEESQDLNLNYKGESKSTKSWSALHLASYFGHYGVVEVLLKSGADPNVLNDTGDTALHKAAHTNREDIVHCLLQNGADASMTNEENKKPHQIALNINIKNLLEAAEKVQNLKRNEHFFQLVKEGREKEVENVISSHQNKIDVNMCDERGNTALHHAAMRDHRPMTLLLIQNGADSSIRNKQDEVPLDVSKSVQMKKLLELKPRHHPYKMVQRFEGPLLKRKRILSPRWHWVVLEKGVISYFARRADAATGSRRKLFKYLTEAKVVVREDNNWGFRINYFDGSHHSLMVHQKNRPLINRKKWVDALMEHIEYSNHFVVPDQPIEASDSDDDTEVVPLTDIKNILQDAQVHQQVLKGGVEDLTVLIQKLAENVKVAVNVEGQKLSSQVLGKCHEVLSNSSEMSKSFTNCLYLLQKRDQASKAQLSEEKEKNRVLQQALQSLAATHHNLEQAISSQGGASPTRVMPNSPSDEERALDECVRHHSIASKSSGEFVSEEDEFYDAVSGESDDDTSEFDESIVMEETLEADYEAVYEEESTSTSQTVRSSVSWSCKVTKNNHTNVVTNSEENGTSSLLPSSGNVEHQKNGEFVYRETLPGPMFSRDDFSIWHILRQCIGKELSKITMPVIFNEPLSFIQRLCEYMEYSKLLEAANNAESSLQRIEFVAAFAVSALASQLNRLGKPFNPLLGETYEYQRPDLGFSWVSEQVSHHPPVSAFHATGTNPVHPFNFHGSIHPKLKFWGKTVEIEPKGILTLHFPQHDETYTWTNPKCSVHNIVVGKLWIEQHGVMDIVNHKTNEKCVVTFKPYSWFRNDLNKVEGHVFTSDKVKVRVLEGDWTKHIYSMSPEAHERFLSMSAGASTNTPQKSQKSKSRSHSVSSEEASPYLSSLCDDHDCKLLWQVQERPESSAEMYNMTKFAMSLNSEEVKGYDLPPTDSRLRPDIRELENGDIDGASAQKHRLEEQQRAARKLRHKKKSEWSPRWFKKKAKIRHPKVRIGCLKANTISATGPTAEDFLVSVTSSPSSSSSAMLRQ</sequence>
<dbReference type="PROSITE" id="PS50088">
    <property type="entry name" value="ANK_REPEAT"/>
    <property type="match status" value="3"/>
</dbReference>
<dbReference type="Pfam" id="PF01237">
    <property type="entry name" value="Oxysterol_BP"/>
    <property type="match status" value="1"/>
</dbReference>
<dbReference type="PROSITE" id="PS01013">
    <property type="entry name" value="OSBP"/>
    <property type="match status" value="1"/>
</dbReference>
<dbReference type="Pfam" id="PF12796">
    <property type="entry name" value="Ank_2"/>
    <property type="match status" value="1"/>
</dbReference>
<evidence type="ECO:0000256" key="4">
    <source>
        <dbReference type="PROSITE-ProRule" id="PRU00023"/>
    </source>
</evidence>
<comment type="similarity">
    <text evidence="5">Belongs to the OSBP family.</text>
</comment>
<feature type="domain" description="PH" evidence="9">
    <location>
        <begin position="234"/>
        <end position="334"/>
    </location>
</feature>
<name>A0A6F9DMA5_9ASCI</name>
<organism evidence="10">
    <name type="scientific">Phallusia mammillata</name>
    <dbReference type="NCBI Taxonomy" id="59560"/>
    <lineage>
        <taxon>Eukaryota</taxon>
        <taxon>Metazoa</taxon>
        <taxon>Chordata</taxon>
        <taxon>Tunicata</taxon>
        <taxon>Ascidiacea</taxon>
        <taxon>Phlebobranchia</taxon>
        <taxon>Ascidiidae</taxon>
        <taxon>Phallusia</taxon>
    </lineage>
</organism>
<dbReference type="Pfam" id="PF13637">
    <property type="entry name" value="Ank_4"/>
    <property type="match status" value="1"/>
</dbReference>
<evidence type="ECO:0000256" key="7">
    <source>
        <dbReference type="SAM" id="Coils"/>
    </source>
</evidence>
<dbReference type="FunFam" id="2.40.160.120:FF:000005">
    <property type="entry name" value="Oxysterol-binding protein"/>
    <property type="match status" value="1"/>
</dbReference>
<feature type="repeat" description="ANK" evidence="4">
    <location>
        <begin position="76"/>
        <end position="108"/>
    </location>
</feature>
<evidence type="ECO:0000256" key="5">
    <source>
        <dbReference type="RuleBase" id="RU003844"/>
    </source>
</evidence>
<evidence type="ECO:0000256" key="8">
    <source>
        <dbReference type="SAM" id="MobiDB-lite"/>
    </source>
</evidence>
<dbReference type="Gene3D" id="2.40.160.120">
    <property type="match status" value="1"/>
</dbReference>
<evidence type="ECO:0000256" key="3">
    <source>
        <dbReference type="ARBA" id="ARBA00023121"/>
    </source>
</evidence>
<dbReference type="SUPFAM" id="SSF50729">
    <property type="entry name" value="PH domain-like"/>
    <property type="match status" value="1"/>
</dbReference>
<dbReference type="Gene3D" id="3.30.70.3490">
    <property type="match status" value="1"/>
</dbReference>
<evidence type="ECO:0000256" key="6">
    <source>
        <dbReference type="RuleBase" id="RU003845"/>
    </source>
</evidence>
<dbReference type="SMART" id="SM00248">
    <property type="entry name" value="ANK"/>
    <property type="match status" value="3"/>
</dbReference>
<dbReference type="Gene3D" id="2.30.29.30">
    <property type="entry name" value="Pleckstrin-homology domain (PH domain)/Phosphotyrosine-binding domain (PTB)"/>
    <property type="match status" value="1"/>
</dbReference>
<dbReference type="InterPro" id="IPR011993">
    <property type="entry name" value="PH-like_dom_sf"/>
</dbReference>
<proteinExistence type="evidence at transcript level"/>
<keyword evidence="1 6" id="KW-0813">Transport</keyword>
<dbReference type="GO" id="GO:0006869">
    <property type="term" value="P:lipid transport"/>
    <property type="evidence" value="ECO:0007669"/>
    <property type="project" value="UniProtKB-KW"/>
</dbReference>
<dbReference type="PANTHER" id="PTHR10972:SF209">
    <property type="entry name" value="OXYSTEROL-BINDING PROTEIN"/>
    <property type="match status" value="1"/>
</dbReference>
<dbReference type="PROSITE" id="PS50003">
    <property type="entry name" value="PH_DOMAIN"/>
    <property type="match status" value="1"/>
</dbReference>
<keyword evidence="4" id="KW-0040">ANK repeat</keyword>
<dbReference type="InterPro" id="IPR036770">
    <property type="entry name" value="Ankyrin_rpt-contain_sf"/>
</dbReference>
<feature type="coiled-coil region" evidence="7">
    <location>
        <begin position="446"/>
        <end position="473"/>
    </location>
</feature>
<dbReference type="InterPro" id="IPR002110">
    <property type="entry name" value="Ankyrin_rpt"/>
</dbReference>
<evidence type="ECO:0000313" key="10">
    <source>
        <dbReference type="EMBL" id="CAB3264582.1"/>
    </source>
</evidence>
<accession>A0A6F9DMA5</accession>
<dbReference type="AlphaFoldDB" id="A0A6F9DMA5"/>
<dbReference type="GO" id="GO:0097038">
    <property type="term" value="C:perinuclear endoplasmic reticulum"/>
    <property type="evidence" value="ECO:0007669"/>
    <property type="project" value="TreeGrafter"/>
</dbReference>
<feature type="compositionally biased region" description="Polar residues" evidence="8">
    <location>
        <begin position="473"/>
        <end position="490"/>
    </location>
</feature>
<dbReference type="GO" id="GO:0005829">
    <property type="term" value="C:cytosol"/>
    <property type="evidence" value="ECO:0007669"/>
    <property type="project" value="TreeGrafter"/>
</dbReference>
<keyword evidence="3" id="KW-0446">Lipid-binding</keyword>
<dbReference type="InterPro" id="IPR000648">
    <property type="entry name" value="Oxysterol-bd"/>
</dbReference>
<dbReference type="InterPro" id="IPR001849">
    <property type="entry name" value="PH_domain"/>
</dbReference>
<feature type="region of interest" description="Disordered" evidence="8">
    <location>
        <begin position="877"/>
        <end position="897"/>
    </location>
</feature>
<protein>
    <recommendedName>
        <fullName evidence="6">Oxysterol-binding protein</fullName>
    </recommendedName>
</protein>
<evidence type="ECO:0000256" key="2">
    <source>
        <dbReference type="ARBA" id="ARBA00023055"/>
    </source>
</evidence>
<dbReference type="Gene3D" id="1.25.40.20">
    <property type="entry name" value="Ankyrin repeat-containing domain"/>
    <property type="match status" value="2"/>
</dbReference>
<dbReference type="SUPFAM" id="SSF144000">
    <property type="entry name" value="Oxysterol-binding protein-like"/>
    <property type="match status" value="1"/>
</dbReference>
<dbReference type="EMBL" id="LR788720">
    <property type="protein sequence ID" value="CAB3264582.1"/>
    <property type="molecule type" value="mRNA"/>
</dbReference>
<feature type="repeat" description="ANK" evidence="4">
    <location>
        <begin position="43"/>
        <end position="75"/>
    </location>
</feature>
<evidence type="ECO:0000256" key="1">
    <source>
        <dbReference type="ARBA" id="ARBA00022448"/>
    </source>
</evidence>
<feature type="region of interest" description="Disordered" evidence="8">
    <location>
        <begin position="473"/>
        <end position="496"/>
    </location>
</feature>
<dbReference type="GO" id="GO:0015485">
    <property type="term" value="F:cholesterol binding"/>
    <property type="evidence" value="ECO:0007669"/>
    <property type="project" value="TreeGrafter"/>
</dbReference>
<keyword evidence="2 6" id="KW-0445">Lipid transport</keyword>
<dbReference type="InterPro" id="IPR018494">
    <property type="entry name" value="Oxysterol-bd_CS"/>
</dbReference>
<gene>
    <name evidence="10" type="primary">Osbpl2</name>
</gene>
<evidence type="ECO:0000259" key="9">
    <source>
        <dbReference type="PROSITE" id="PS50003"/>
    </source>
</evidence>
<dbReference type="InterPro" id="IPR037239">
    <property type="entry name" value="OSBP_sf"/>
</dbReference>
<keyword evidence="7" id="KW-0175">Coiled coil</keyword>
<feature type="repeat" description="ANK" evidence="4">
    <location>
        <begin position="172"/>
        <end position="204"/>
    </location>
</feature>
<dbReference type="PROSITE" id="PS50297">
    <property type="entry name" value="ANK_REP_REGION"/>
    <property type="match status" value="3"/>
</dbReference>